<evidence type="ECO:0000313" key="1">
    <source>
        <dbReference type="EMBL" id="MFC7395304.1"/>
    </source>
</evidence>
<gene>
    <name evidence="1" type="ORF">ACFQRG_20555</name>
</gene>
<dbReference type="RefSeq" id="WP_380969716.1">
    <property type="nucleotide sequence ID" value="NZ_JBHTCO010000044.1"/>
</dbReference>
<proteinExistence type="predicted"/>
<dbReference type="EMBL" id="JBHTCO010000044">
    <property type="protein sequence ID" value="MFC7395304.1"/>
    <property type="molecule type" value="Genomic_DNA"/>
</dbReference>
<protein>
    <recommendedName>
        <fullName evidence="3">Spore germination protein GerPA/GerPF</fullName>
    </recommendedName>
</protein>
<sequence>MAIVITFNTNNINSAVYNFGAFNGENQVFGWHTHYKQNNNYFPIGIAMSNPANLNFISDIDVIDTTINDQDANIGSAYQQT</sequence>
<evidence type="ECO:0008006" key="3">
    <source>
        <dbReference type="Google" id="ProtNLM"/>
    </source>
</evidence>
<dbReference type="Proteomes" id="UP001596505">
    <property type="component" value="Unassembled WGS sequence"/>
</dbReference>
<accession>A0ABW2Q200</accession>
<comment type="caution">
    <text evidence="1">The sequence shown here is derived from an EMBL/GenBank/DDBJ whole genome shotgun (WGS) entry which is preliminary data.</text>
</comment>
<name>A0ABW2Q200_9BACL</name>
<evidence type="ECO:0000313" key="2">
    <source>
        <dbReference type="Proteomes" id="UP001596505"/>
    </source>
</evidence>
<keyword evidence="2" id="KW-1185">Reference proteome</keyword>
<organism evidence="1 2">
    <name type="scientific">Scopulibacillus cellulosilyticus</name>
    <dbReference type="NCBI Taxonomy" id="2665665"/>
    <lineage>
        <taxon>Bacteria</taxon>
        <taxon>Bacillati</taxon>
        <taxon>Bacillota</taxon>
        <taxon>Bacilli</taxon>
        <taxon>Bacillales</taxon>
        <taxon>Sporolactobacillaceae</taxon>
        <taxon>Scopulibacillus</taxon>
    </lineage>
</organism>
<reference evidence="2" key="1">
    <citation type="journal article" date="2019" name="Int. J. Syst. Evol. Microbiol.">
        <title>The Global Catalogue of Microorganisms (GCM) 10K type strain sequencing project: providing services to taxonomists for standard genome sequencing and annotation.</title>
        <authorList>
            <consortium name="The Broad Institute Genomics Platform"/>
            <consortium name="The Broad Institute Genome Sequencing Center for Infectious Disease"/>
            <person name="Wu L."/>
            <person name="Ma J."/>
        </authorList>
    </citation>
    <scope>NUCLEOTIDE SEQUENCE [LARGE SCALE GENOMIC DNA]</scope>
    <source>
        <strain evidence="2">CGMCC 1.16305</strain>
    </source>
</reference>